<feature type="domain" description="Major facilitator superfamily (MFS) profile" evidence="7">
    <location>
        <begin position="11"/>
        <end position="207"/>
    </location>
</feature>
<evidence type="ECO:0000259" key="7">
    <source>
        <dbReference type="PROSITE" id="PS50850"/>
    </source>
</evidence>
<dbReference type="SUPFAM" id="SSF103473">
    <property type="entry name" value="MFS general substrate transporter"/>
    <property type="match status" value="1"/>
</dbReference>
<proteinExistence type="predicted"/>
<organism evidence="8 9">
    <name type="scientific">Paracerasibacillus soli</name>
    <dbReference type="NCBI Taxonomy" id="480284"/>
    <lineage>
        <taxon>Bacteria</taxon>
        <taxon>Bacillati</taxon>
        <taxon>Bacillota</taxon>
        <taxon>Bacilli</taxon>
        <taxon>Bacillales</taxon>
        <taxon>Bacillaceae</taxon>
        <taxon>Paracerasibacillus</taxon>
    </lineage>
</organism>
<dbReference type="InterPro" id="IPR050327">
    <property type="entry name" value="Proton-linked_MCT"/>
</dbReference>
<dbReference type="Gene3D" id="1.20.1250.20">
    <property type="entry name" value="MFS general substrate transporter like domains"/>
    <property type="match status" value="1"/>
</dbReference>
<gene>
    <name evidence="8" type="ORF">RWD45_11875</name>
</gene>
<dbReference type="PROSITE" id="PS50850">
    <property type="entry name" value="MFS"/>
    <property type="match status" value="1"/>
</dbReference>
<feature type="transmembrane region" description="Helical" evidence="6">
    <location>
        <begin position="52"/>
        <end position="72"/>
    </location>
</feature>
<comment type="caution">
    <text evidence="8">The sequence shown here is derived from an EMBL/GenBank/DDBJ whole genome shotgun (WGS) entry which is preliminary data.</text>
</comment>
<keyword evidence="2" id="KW-0813">Transport</keyword>
<dbReference type="PANTHER" id="PTHR11360:SF304">
    <property type="entry name" value="MFS DOMAIN-CONTAINING PROTEIN"/>
    <property type="match status" value="1"/>
</dbReference>
<sequence length="207" mass="21981">MTELQHQNNSQAYMVAVSGTVINLCLGVLYAWSVFSKELQDQLGMTATETSLPYSVAIALFAFFMVPAGIMLDRLGPRLLLLLSGFLIGIGFVIAGLTLNVVGLVIGFGIVAGAAMGFGYAAPTPVAAKWFKPHLRGTITGIVVSGYGLAAVYVSPLADYLIQGFGVANAFYYLGAFFTILIVIASMFMKSPPKDGSQLVGNLLNRR</sequence>
<dbReference type="EMBL" id="JAWDIQ010000002">
    <property type="protein sequence ID" value="MDY0409131.1"/>
    <property type="molecule type" value="Genomic_DNA"/>
</dbReference>
<dbReference type="Pfam" id="PF07690">
    <property type="entry name" value="MFS_1"/>
    <property type="match status" value="1"/>
</dbReference>
<feature type="transmembrane region" description="Helical" evidence="6">
    <location>
        <begin position="104"/>
        <end position="123"/>
    </location>
</feature>
<dbReference type="InterPro" id="IPR011701">
    <property type="entry name" value="MFS"/>
</dbReference>
<protein>
    <submittedName>
        <fullName evidence="8">MFS transporter</fullName>
    </submittedName>
</protein>
<evidence type="ECO:0000313" key="8">
    <source>
        <dbReference type="EMBL" id="MDY0409131.1"/>
    </source>
</evidence>
<keyword evidence="4 6" id="KW-1133">Transmembrane helix</keyword>
<accession>A0ABU5CRX9</accession>
<evidence type="ECO:0000313" key="9">
    <source>
        <dbReference type="Proteomes" id="UP001275315"/>
    </source>
</evidence>
<dbReference type="PANTHER" id="PTHR11360">
    <property type="entry name" value="MONOCARBOXYLATE TRANSPORTER"/>
    <property type="match status" value="1"/>
</dbReference>
<name>A0ABU5CRX9_9BACI</name>
<dbReference type="InterPro" id="IPR036259">
    <property type="entry name" value="MFS_trans_sf"/>
</dbReference>
<reference evidence="8 9" key="1">
    <citation type="submission" date="2023-10" db="EMBL/GenBank/DDBJ databases">
        <title>Virgibacillus soli CC-YMP-6 genome.</title>
        <authorList>
            <person name="Miliotis G."/>
            <person name="Sengupta P."/>
            <person name="Hameed A."/>
            <person name="Chuvochina M."/>
            <person name="Mcdonagh F."/>
            <person name="Simpson A.C."/>
            <person name="Singh N.K."/>
            <person name="Rekha P.D."/>
            <person name="Raman K."/>
            <person name="Hugenholtz P."/>
            <person name="Venkateswaran K."/>
        </authorList>
    </citation>
    <scope>NUCLEOTIDE SEQUENCE [LARGE SCALE GENOMIC DNA]</scope>
    <source>
        <strain evidence="8 9">CC-YMP-6</strain>
    </source>
</reference>
<evidence type="ECO:0000256" key="6">
    <source>
        <dbReference type="SAM" id="Phobius"/>
    </source>
</evidence>
<evidence type="ECO:0000256" key="4">
    <source>
        <dbReference type="ARBA" id="ARBA00022989"/>
    </source>
</evidence>
<evidence type="ECO:0000256" key="5">
    <source>
        <dbReference type="ARBA" id="ARBA00023136"/>
    </source>
</evidence>
<keyword evidence="3 6" id="KW-0812">Transmembrane</keyword>
<keyword evidence="5 6" id="KW-0472">Membrane</keyword>
<feature type="transmembrane region" description="Helical" evidence="6">
    <location>
        <begin position="170"/>
        <end position="189"/>
    </location>
</feature>
<feature type="transmembrane region" description="Helical" evidence="6">
    <location>
        <begin position="79"/>
        <end position="98"/>
    </location>
</feature>
<evidence type="ECO:0000256" key="1">
    <source>
        <dbReference type="ARBA" id="ARBA00004651"/>
    </source>
</evidence>
<dbReference type="InterPro" id="IPR020846">
    <property type="entry name" value="MFS_dom"/>
</dbReference>
<evidence type="ECO:0000256" key="3">
    <source>
        <dbReference type="ARBA" id="ARBA00022692"/>
    </source>
</evidence>
<keyword evidence="9" id="KW-1185">Reference proteome</keyword>
<dbReference type="RefSeq" id="WP_320379945.1">
    <property type="nucleotide sequence ID" value="NZ_JAWDIQ010000002.1"/>
</dbReference>
<feature type="transmembrane region" description="Helical" evidence="6">
    <location>
        <begin position="12"/>
        <end position="32"/>
    </location>
</feature>
<comment type="subcellular location">
    <subcellularLocation>
        <location evidence="1">Cell membrane</location>
        <topology evidence="1">Multi-pass membrane protein</topology>
    </subcellularLocation>
</comment>
<feature type="transmembrane region" description="Helical" evidence="6">
    <location>
        <begin position="135"/>
        <end position="158"/>
    </location>
</feature>
<evidence type="ECO:0000256" key="2">
    <source>
        <dbReference type="ARBA" id="ARBA00022448"/>
    </source>
</evidence>
<dbReference type="Proteomes" id="UP001275315">
    <property type="component" value="Unassembled WGS sequence"/>
</dbReference>